<dbReference type="AlphaFoldDB" id="A0A2P5FJ63"/>
<dbReference type="InParanoid" id="A0A2P5FJ63"/>
<organism evidence="1 2">
    <name type="scientific">Trema orientale</name>
    <name type="common">Charcoal tree</name>
    <name type="synonym">Celtis orientalis</name>
    <dbReference type="NCBI Taxonomy" id="63057"/>
    <lineage>
        <taxon>Eukaryota</taxon>
        <taxon>Viridiplantae</taxon>
        <taxon>Streptophyta</taxon>
        <taxon>Embryophyta</taxon>
        <taxon>Tracheophyta</taxon>
        <taxon>Spermatophyta</taxon>
        <taxon>Magnoliopsida</taxon>
        <taxon>eudicotyledons</taxon>
        <taxon>Gunneridae</taxon>
        <taxon>Pentapetalae</taxon>
        <taxon>rosids</taxon>
        <taxon>fabids</taxon>
        <taxon>Rosales</taxon>
        <taxon>Cannabaceae</taxon>
        <taxon>Trema</taxon>
    </lineage>
</organism>
<proteinExistence type="predicted"/>
<protein>
    <submittedName>
        <fullName evidence="1">Uncharacterized protein</fullName>
    </submittedName>
</protein>
<dbReference type="EMBL" id="JXTC01000029">
    <property type="protein sequence ID" value="PON97841.1"/>
    <property type="molecule type" value="Genomic_DNA"/>
</dbReference>
<accession>A0A2P5FJ63</accession>
<gene>
    <name evidence="1" type="ORF">TorRG33x02_064310</name>
</gene>
<name>A0A2P5FJ63_TREOI</name>
<evidence type="ECO:0000313" key="1">
    <source>
        <dbReference type="EMBL" id="PON97841.1"/>
    </source>
</evidence>
<evidence type="ECO:0000313" key="2">
    <source>
        <dbReference type="Proteomes" id="UP000237000"/>
    </source>
</evidence>
<comment type="caution">
    <text evidence="1">The sequence shown here is derived from an EMBL/GenBank/DDBJ whole genome shotgun (WGS) entry which is preliminary data.</text>
</comment>
<reference evidence="2" key="1">
    <citation type="submission" date="2016-06" db="EMBL/GenBank/DDBJ databases">
        <title>Parallel loss of symbiosis genes in relatives of nitrogen-fixing non-legume Parasponia.</title>
        <authorList>
            <person name="Van Velzen R."/>
            <person name="Holmer R."/>
            <person name="Bu F."/>
            <person name="Rutten L."/>
            <person name="Van Zeijl A."/>
            <person name="Liu W."/>
            <person name="Santuari L."/>
            <person name="Cao Q."/>
            <person name="Sharma T."/>
            <person name="Shen D."/>
            <person name="Roswanjaya Y."/>
            <person name="Wardhani T."/>
            <person name="Kalhor M.S."/>
            <person name="Jansen J."/>
            <person name="Van den Hoogen J."/>
            <person name="Gungor B."/>
            <person name="Hartog M."/>
            <person name="Hontelez J."/>
            <person name="Verver J."/>
            <person name="Yang W.-C."/>
            <person name="Schijlen E."/>
            <person name="Repin R."/>
            <person name="Schilthuizen M."/>
            <person name="Schranz E."/>
            <person name="Heidstra R."/>
            <person name="Miyata K."/>
            <person name="Fedorova E."/>
            <person name="Kohlen W."/>
            <person name="Bisseling T."/>
            <person name="Smit S."/>
            <person name="Geurts R."/>
        </authorList>
    </citation>
    <scope>NUCLEOTIDE SEQUENCE [LARGE SCALE GENOMIC DNA]</scope>
    <source>
        <strain evidence="2">cv. RG33-2</strain>
    </source>
</reference>
<feature type="non-terminal residue" evidence="1">
    <location>
        <position position="1"/>
    </location>
</feature>
<dbReference type="Proteomes" id="UP000237000">
    <property type="component" value="Unassembled WGS sequence"/>
</dbReference>
<keyword evidence="2" id="KW-1185">Reference proteome</keyword>
<sequence length="62" mass="6893">MLNSSGWSSMARRHVGLDQWQASSSPKMTAGVNFVRGPKMMSSAFWASNDSRVVRKFSSLKI</sequence>